<evidence type="ECO:0000313" key="2">
    <source>
        <dbReference type="Proteomes" id="UP000278746"/>
    </source>
</evidence>
<dbReference type="Pfam" id="PF08812">
    <property type="entry name" value="YtxC"/>
    <property type="match status" value="1"/>
</dbReference>
<name>A0A3M7TZI1_9BACI</name>
<evidence type="ECO:0000313" key="1">
    <source>
        <dbReference type="EMBL" id="RNA70302.1"/>
    </source>
</evidence>
<reference evidence="1 2" key="1">
    <citation type="submission" date="2018-10" db="EMBL/GenBank/DDBJ databases">
        <title>Bacillus Keqinensis sp. nov., a moderately halophilic bacterium isolated from a saline-alkaline lake.</title>
        <authorList>
            <person name="Wang H."/>
        </authorList>
    </citation>
    <scope>NUCLEOTIDE SEQUENCE [LARGE SCALE GENOMIC DNA]</scope>
    <source>
        <strain evidence="1 2">KQ-3</strain>
    </source>
</reference>
<comment type="caution">
    <text evidence="1">The sequence shown here is derived from an EMBL/GenBank/DDBJ whole genome shotgun (WGS) entry which is preliminary data.</text>
</comment>
<dbReference type="InterPro" id="IPR014199">
    <property type="entry name" value="Spore_YtxC"/>
</dbReference>
<dbReference type="Proteomes" id="UP000278746">
    <property type="component" value="Unassembled WGS sequence"/>
</dbReference>
<organism evidence="1 2">
    <name type="scientific">Alteribacter keqinensis</name>
    <dbReference type="NCBI Taxonomy" id="2483800"/>
    <lineage>
        <taxon>Bacteria</taxon>
        <taxon>Bacillati</taxon>
        <taxon>Bacillota</taxon>
        <taxon>Bacilli</taxon>
        <taxon>Bacillales</taxon>
        <taxon>Bacillaceae</taxon>
        <taxon>Alteribacter</taxon>
    </lineage>
</organism>
<dbReference type="AlphaFoldDB" id="A0A3M7TZI1"/>
<dbReference type="EMBL" id="RHIB01000001">
    <property type="protein sequence ID" value="RNA70302.1"/>
    <property type="molecule type" value="Genomic_DNA"/>
</dbReference>
<accession>A0A3M7TZI1</accession>
<dbReference type="RefSeq" id="WP_122897952.1">
    <property type="nucleotide sequence ID" value="NZ_RHIB01000001.1"/>
</dbReference>
<sequence>MVTIEFEVSQQCRNCHEQLTTSLCTFDKLNEDISLSKNDDDTCVSITFHNHNEERLSLAFSTVSAVMTNFTLKHYLTSWLETVVRDRFYFQGTEEVEDIVALTREIISGEHEDLHLDFGMNELQRELYLLFRGMIEETESFSFESFLQFRLRNMKKDLTEAVEIAIDEYKMEQDYQLMVESCRQYLVQKPPLYSEVHVVLNDTPVSMYDTDGERFTLPHILRMLDDEVAFDGSLPVSERIISPLVSMAPERVYLYSDEGQANILRTLLAIFQERICICEEPYPEHE</sequence>
<gene>
    <name evidence="1" type="ORF">EBO34_10365</name>
</gene>
<dbReference type="OrthoDB" id="2986513at2"/>
<evidence type="ECO:0008006" key="3">
    <source>
        <dbReference type="Google" id="ProtNLM"/>
    </source>
</evidence>
<protein>
    <recommendedName>
        <fullName evidence="3">Sporulation protein YtxC</fullName>
    </recommendedName>
</protein>
<proteinExistence type="predicted"/>
<keyword evidence="2" id="KW-1185">Reference proteome</keyword>